<dbReference type="eggNOG" id="COG4625">
    <property type="taxonomic scope" value="Bacteria"/>
</dbReference>
<proteinExistence type="predicted"/>
<dbReference type="SUPFAM" id="SSF141072">
    <property type="entry name" value="CalX-like"/>
    <property type="match status" value="1"/>
</dbReference>
<keyword evidence="3" id="KW-1185">Reference proteome</keyword>
<comment type="caution">
    <text evidence="2">The sequence shown here is derived from an EMBL/GenBank/DDBJ whole genome shotgun (WGS) entry which is preliminary data.</text>
</comment>
<dbReference type="STRING" id="626887.J057_20745"/>
<dbReference type="OrthoDB" id="6339802at2"/>
<feature type="region of interest" description="Disordered" evidence="1">
    <location>
        <begin position="454"/>
        <end position="474"/>
    </location>
</feature>
<dbReference type="PATRIC" id="fig|626887.3.peg.4153"/>
<dbReference type="Proteomes" id="UP000013165">
    <property type="component" value="Unassembled WGS sequence"/>
</dbReference>
<evidence type="ECO:0000313" key="2">
    <source>
        <dbReference type="EMBL" id="ENO13863.1"/>
    </source>
</evidence>
<dbReference type="Gene3D" id="2.60.40.2030">
    <property type="match status" value="1"/>
</dbReference>
<gene>
    <name evidence="2" type="ORF">J057_20745</name>
</gene>
<protein>
    <submittedName>
        <fullName evidence="2">Uncharacterized protein</fullName>
    </submittedName>
</protein>
<reference evidence="2 3" key="1">
    <citation type="journal article" date="2013" name="Genome Announc.">
        <title>Genome Sequence of the Polycyclic Aromatic Hydrocarbon-Degrading Bacterium Strain Marinobacter nanhaiticus D15-8WT.</title>
        <authorList>
            <person name="Cui Z."/>
            <person name="Gao W."/>
            <person name="Li Q."/>
            <person name="Xu G."/>
            <person name="Zheng L."/>
        </authorList>
    </citation>
    <scope>NUCLEOTIDE SEQUENCE [LARGE SCALE GENOMIC DNA]</scope>
    <source>
        <strain evidence="2 3">D15-8W</strain>
    </source>
</reference>
<evidence type="ECO:0000313" key="3">
    <source>
        <dbReference type="Proteomes" id="UP000013165"/>
    </source>
</evidence>
<dbReference type="AlphaFoldDB" id="N6WYJ3"/>
<evidence type="ECO:0000256" key="1">
    <source>
        <dbReference type="SAM" id="MobiDB-lite"/>
    </source>
</evidence>
<organism evidence="2 3">
    <name type="scientific">Marinobacter nanhaiticus D15-8W</name>
    <dbReference type="NCBI Taxonomy" id="626887"/>
    <lineage>
        <taxon>Bacteria</taxon>
        <taxon>Pseudomonadati</taxon>
        <taxon>Pseudomonadota</taxon>
        <taxon>Gammaproteobacteria</taxon>
        <taxon>Pseudomonadales</taxon>
        <taxon>Marinobacteraceae</taxon>
        <taxon>Marinobacter</taxon>
    </lineage>
</organism>
<dbReference type="InterPro" id="IPR038081">
    <property type="entry name" value="CalX-like_sf"/>
</dbReference>
<dbReference type="RefSeq" id="WP_004582084.1">
    <property type="nucleotide sequence ID" value="NZ_AP028878.1"/>
</dbReference>
<accession>N6WYJ3</accession>
<dbReference type="EMBL" id="APLQ01000014">
    <property type="protein sequence ID" value="ENO13863.1"/>
    <property type="molecule type" value="Genomic_DNA"/>
</dbReference>
<dbReference type="HOGENOM" id="CLU_307507_0_0_6"/>
<sequence length="961" mass="103274">MRAESILRSASVLPFLTHIAEVLVELRLGLALVAVLAITGCKSEKSPEQPTIIGTPPGTAYLGVEYYYNFGAYGGDGILDYSLTNAPPWLGLEDTSNKARQGIIMRGVPGVTGGNRGEADLVDNDDINLTTTDGSRVGVQPFDIQVKTNKLSLSSETFTEGRRSEDVAGAGEGELCAMPNMEGTGRHTITFNSYAGDGSLESANNTATLETYPVLVKVLLDQPSVQTSKIAFELRSDYDPADCDDSATPPNKACEFSALNRTRAQLGSDIVLAGNGNGSGASQRLPQPDYIEVTGETSGVITLDRGVTECFIRLEVVDDRFAEPTEFLEIALTEVRQGLVSLGDSDDEVVQGITIADNAPTVSFRSAKDQSVSAINEGEAQAFKAVLDRGDAPADEIYYARLTNDEDSEGGAEADDYEFLVVDQDNPDAFTAGDELVFPAGINTVNFQVRAVDDSASPPAEEDPAQNGPDNNDEYLTITVDKGYHDGRPRYAGEGDNLKLWINEMTAPLMVGDSTLGLQPNDVAVGDNGRIFVVSSFTDGARRYVHIEIFNRFGESTPEQDFTIPTNGTIDARPIIAYEERTNTVANETRTRREFAVAFQTNRAIPGNSHAGATDTAIYYFRRDADDVEYKEIWHGQFGTSGDDIPVKVALNTNGSVFLTGTTTGAWPEETRGGGIDPYIQRIDTITDEGVEKPEIAWTAQNGSGADETVQGLGVSTSTAYAIGTTTGQIGTDTALGGRDLFLTNYSGSIEVPPEVSQLGTEKNDTINSALVDNSFVWMLGDGLFGYDRGIDEEEYVTRLDAQPQAATTLGYLLTYNLSGAFDAAISLNDISDASDESFTGLARFDGDAILGGRTSGVFQEDSPAGGLFLARIERKTEVLEEEDEDDPEEIIEHTVGLLEEVWRTQYPDIGAGARLDALVSFEDAEITALVSREVSGGRVYEILLFNGDGRWLNSAPQSGP</sequence>
<name>N6WYJ3_9GAMM</name>